<accession>A0AAN6FFH0</accession>
<evidence type="ECO:0000313" key="2">
    <source>
        <dbReference type="EMBL" id="KAK0315894.1"/>
    </source>
</evidence>
<evidence type="ECO:0000256" key="1">
    <source>
        <dbReference type="SAM" id="MobiDB-lite"/>
    </source>
</evidence>
<dbReference type="Proteomes" id="UP001168146">
    <property type="component" value="Unassembled WGS sequence"/>
</dbReference>
<proteinExistence type="predicted"/>
<comment type="caution">
    <text evidence="2">The sequence shown here is derived from an EMBL/GenBank/DDBJ whole genome shotgun (WGS) entry which is preliminary data.</text>
</comment>
<evidence type="ECO:0000313" key="3">
    <source>
        <dbReference type="Proteomes" id="UP001168146"/>
    </source>
</evidence>
<gene>
    <name evidence="2" type="ORF">LTR82_012430</name>
</gene>
<feature type="compositionally biased region" description="Basic and acidic residues" evidence="1">
    <location>
        <begin position="86"/>
        <end position="95"/>
    </location>
</feature>
<protein>
    <submittedName>
        <fullName evidence="2">Uncharacterized protein</fullName>
    </submittedName>
</protein>
<sequence length="260" mass="29401">MPATFKKLVDDVENRLRHAASDANKAEDALATALTTAGAPQYCRTTAAAFADAEQKFRTAESEVTAALSRLYASLASLRDREALREADREQARERAQHRRRSKQRYRSHAAPEDYTSTRSSRRNPPPPPPPKPKPKTRQQAHVPKPRVISPESIQKWHEACTLAFQNKPLMRAFPPPPSEPCGDARCRAERRVLEACYCNIRKAFKGRADLRGDRLRFHPDRFMRVPGDVRERVRRAAGEVFVVVQGMYQKVCVEGTEGS</sequence>
<dbReference type="EMBL" id="JASUXU010000050">
    <property type="protein sequence ID" value="KAK0315894.1"/>
    <property type="molecule type" value="Genomic_DNA"/>
</dbReference>
<reference evidence="2" key="1">
    <citation type="submission" date="2021-12" db="EMBL/GenBank/DDBJ databases">
        <title>Black yeast isolated from Biological Soil Crust.</title>
        <authorList>
            <person name="Kurbessoian T."/>
        </authorList>
    </citation>
    <scope>NUCLEOTIDE SEQUENCE</scope>
    <source>
        <strain evidence="2">CCFEE 5208</strain>
    </source>
</reference>
<feature type="region of interest" description="Disordered" evidence="1">
    <location>
        <begin position="86"/>
        <end position="149"/>
    </location>
</feature>
<organism evidence="2 3">
    <name type="scientific">Friedmanniomyces endolithicus</name>
    <dbReference type="NCBI Taxonomy" id="329885"/>
    <lineage>
        <taxon>Eukaryota</taxon>
        <taxon>Fungi</taxon>
        <taxon>Dikarya</taxon>
        <taxon>Ascomycota</taxon>
        <taxon>Pezizomycotina</taxon>
        <taxon>Dothideomycetes</taxon>
        <taxon>Dothideomycetidae</taxon>
        <taxon>Mycosphaerellales</taxon>
        <taxon>Teratosphaeriaceae</taxon>
        <taxon>Friedmanniomyces</taxon>
    </lineage>
</organism>
<feature type="compositionally biased region" description="Basic residues" evidence="1">
    <location>
        <begin position="96"/>
        <end position="108"/>
    </location>
</feature>
<name>A0AAN6FFH0_9PEZI</name>
<dbReference type="AlphaFoldDB" id="A0AAN6FFH0"/>